<dbReference type="InterPro" id="IPR011990">
    <property type="entry name" value="TPR-like_helical_dom_sf"/>
</dbReference>
<dbReference type="PROSITE" id="PS50005">
    <property type="entry name" value="TPR"/>
    <property type="match status" value="1"/>
</dbReference>
<dbReference type="Proteomes" id="UP000315252">
    <property type="component" value="Unassembled WGS sequence"/>
</dbReference>
<keyword evidence="2" id="KW-0732">Signal</keyword>
<dbReference type="SMART" id="SM00028">
    <property type="entry name" value="TPR"/>
    <property type="match status" value="2"/>
</dbReference>
<evidence type="ECO:0000256" key="1">
    <source>
        <dbReference type="PROSITE-ProRule" id="PRU00339"/>
    </source>
</evidence>
<dbReference type="AlphaFoldDB" id="A0A545T810"/>
<name>A0A545T810_9PROT</name>
<organism evidence="3 4">
    <name type="scientific">Denitrobaculum tricleocarpae</name>
    <dbReference type="NCBI Taxonomy" id="2591009"/>
    <lineage>
        <taxon>Bacteria</taxon>
        <taxon>Pseudomonadati</taxon>
        <taxon>Pseudomonadota</taxon>
        <taxon>Alphaproteobacteria</taxon>
        <taxon>Rhodospirillales</taxon>
        <taxon>Rhodospirillaceae</taxon>
        <taxon>Denitrobaculum</taxon>
    </lineage>
</organism>
<feature type="chain" id="PRO_5021959465" evidence="2">
    <location>
        <begin position="32"/>
        <end position="166"/>
    </location>
</feature>
<accession>A0A545T810</accession>
<keyword evidence="1" id="KW-0802">TPR repeat</keyword>
<evidence type="ECO:0000313" key="4">
    <source>
        <dbReference type="Proteomes" id="UP000315252"/>
    </source>
</evidence>
<reference evidence="3 4" key="1">
    <citation type="submission" date="2019-06" db="EMBL/GenBank/DDBJ databases">
        <title>Whole genome sequence for Rhodospirillaceae sp. R148.</title>
        <authorList>
            <person name="Wang G."/>
        </authorList>
    </citation>
    <scope>NUCLEOTIDE SEQUENCE [LARGE SCALE GENOMIC DNA]</scope>
    <source>
        <strain evidence="3 4">R148</strain>
    </source>
</reference>
<dbReference type="PROSITE" id="PS50293">
    <property type="entry name" value="TPR_REGION"/>
    <property type="match status" value="1"/>
</dbReference>
<dbReference type="EMBL" id="VHSH01000011">
    <property type="protein sequence ID" value="TQV73350.1"/>
    <property type="molecule type" value="Genomic_DNA"/>
</dbReference>
<sequence length="166" mass="17899">MIAKLTSRRLAAALVVLLLGAPASPIPVVQAAGPVGGYESDDASDENKELAKAIKLIGLGSYASAIPLLEKAIAANPRNPDAFSLMGFSHRKLGRRNRALDYYLKALELEPEHLGANEYLGELYLETSDLARAQERLQVLEQACGTKCDEYLELKAAIADFAGETR</sequence>
<dbReference type="SUPFAM" id="SSF48452">
    <property type="entry name" value="TPR-like"/>
    <property type="match status" value="1"/>
</dbReference>
<dbReference type="OrthoDB" id="5507417at2"/>
<protein>
    <submittedName>
        <fullName evidence="3">Tetratricopeptide repeat protein</fullName>
    </submittedName>
</protein>
<proteinExistence type="predicted"/>
<comment type="caution">
    <text evidence="3">The sequence shown here is derived from an EMBL/GenBank/DDBJ whole genome shotgun (WGS) entry which is preliminary data.</text>
</comment>
<keyword evidence="4" id="KW-1185">Reference proteome</keyword>
<dbReference type="InterPro" id="IPR019734">
    <property type="entry name" value="TPR_rpt"/>
</dbReference>
<feature type="signal peptide" evidence="2">
    <location>
        <begin position="1"/>
        <end position="31"/>
    </location>
</feature>
<dbReference type="Gene3D" id="1.25.40.10">
    <property type="entry name" value="Tetratricopeptide repeat domain"/>
    <property type="match status" value="1"/>
</dbReference>
<gene>
    <name evidence="3" type="ORF">FKG95_25375</name>
</gene>
<feature type="repeat" description="TPR" evidence="1">
    <location>
        <begin position="80"/>
        <end position="113"/>
    </location>
</feature>
<dbReference type="Pfam" id="PF12895">
    <property type="entry name" value="ANAPC3"/>
    <property type="match status" value="1"/>
</dbReference>
<dbReference type="RefSeq" id="WP_142899250.1">
    <property type="nucleotide sequence ID" value="NZ_ML660062.1"/>
</dbReference>
<evidence type="ECO:0000256" key="2">
    <source>
        <dbReference type="SAM" id="SignalP"/>
    </source>
</evidence>
<evidence type="ECO:0000313" key="3">
    <source>
        <dbReference type="EMBL" id="TQV73350.1"/>
    </source>
</evidence>